<dbReference type="InterPro" id="IPR051907">
    <property type="entry name" value="DoxX-like_oxidoreductase"/>
</dbReference>
<feature type="transmembrane region" description="Helical" evidence="7">
    <location>
        <begin position="20"/>
        <end position="38"/>
    </location>
</feature>
<reference evidence="8 9" key="1">
    <citation type="journal article" date="2016" name="Int. J. Syst. Evol. Microbiol.">
        <title>Panacibacter ginsenosidivorans gen. nov., sp. nov., with ginsenoside converting activity isolated from soil of a ginseng field.</title>
        <authorList>
            <person name="Siddiqi M.Z."/>
            <person name="Muhammad Shafi S."/>
            <person name="Choi K.D."/>
            <person name="Im W.T."/>
        </authorList>
    </citation>
    <scope>NUCLEOTIDE SEQUENCE [LARGE SCALE GENOMIC DNA]</scope>
    <source>
        <strain evidence="8 9">Gsoil1550</strain>
    </source>
</reference>
<keyword evidence="6 7" id="KW-0472">Membrane</keyword>
<name>A0A5B8VBZ4_9BACT</name>
<dbReference type="AlphaFoldDB" id="A0A5B8VBZ4"/>
<comment type="subcellular location">
    <subcellularLocation>
        <location evidence="1">Cell membrane</location>
        <topology evidence="1">Multi-pass membrane protein</topology>
    </subcellularLocation>
</comment>
<dbReference type="KEGG" id="pgin:FRZ67_17660"/>
<keyword evidence="9" id="KW-1185">Reference proteome</keyword>
<accession>A0A5B8VBZ4</accession>
<dbReference type="RefSeq" id="WP_147191707.1">
    <property type="nucleotide sequence ID" value="NZ_CP042435.1"/>
</dbReference>
<feature type="transmembrane region" description="Helical" evidence="7">
    <location>
        <begin position="58"/>
        <end position="76"/>
    </location>
</feature>
<evidence type="ECO:0000256" key="4">
    <source>
        <dbReference type="ARBA" id="ARBA00022692"/>
    </source>
</evidence>
<sequence length="144" mass="16182">MNLLHQIDGWSVKHHPKWLVAIRAALGFILFIKGISFIKNSTLLPQLLQKSAIPQSAVWLSDFIPWAHLFGGCPIIIGLFTRLAVLLQIPILIGAVFFINSNRNVFAGDSELLFSAIILMLLVFFLVEGSGPFSFDNYFRKKKI</sequence>
<dbReference type="EMBL" id="CP042435">
    <property type="protein sequence ID" value="QEC69047.1"/>
    <property type="molecule type" value="Genomic_DNA"/>
</dbReference>
<proteinExistence type="inferred from homology"/>
<evidence type="ECO:0000313" key="9">
    <source>
        <dbReference type="Proteomes" id="UP000321533"/>
    </source>
</evidence>
<evidence type="ECO:0000256" key="7">
    <source>
        <dbReference type="SAM" id="Phobius"/>
    </source>
</evidence>
<protein>
    <submittedName>
        <fullName evidence="8">DoxX family protein</fullName>
    </submittedName>
</protein>
<dbReference type="Pfam" id="PF07681">
    <property type="entry name" value="DoxX"/>
    <property type="match status" value="1"/>
</dbReference>
<feature type="transmembrane region" description="Helical" evidence="7">
    <location>
        <begin position="112"/>
        <end position="135"/>
    </location>
</feature>
<evidence type="ECO:0000256" key="6">
    <source>
        <dbReference type="ARBA" id="ARBA00023136"/>
    </source>
</evidence>
<keyword evidence="4 7" id="KW-0812">Transmembrane</keyword>
<dbReference type="PANTHER" id="PTHR33452:SF1">
    <property type="entry name" value="INNER MEMBRANE PROTEIN YPHA-RELATED"/>
    <property type="match status" value="1"/>
</dbReference>
<keyword evidence="5 7" id="KW-1133">Transmembrane helix</keyword>
<evidence type="ECO:0000256" key="3">
    <source>
        <dbReference type="ARBA" id="ARBA00022475"/>
    </source>
</evidence>
<dbReference type="OrthoDB" id="680764at2"/>
<gene>
    <name evidence="8" type="ORF">FRZ67_17660</name>
</gene>
<dbReference type="InterPro" id="IPR032808">
    <property type="entry name" value="DoxX"/>
</dbReference>
<organism evidence="8 9">
    <name type="scientific">Panacibacter ginsenosidivorans</name>
    <dbReference type="NCBI Taxonomy" id="1813871"/>
    <lineage>
        <taxon>Bacteria</taxon>
        <taxon>Pseudomonadati</taxon>
        <taxon>Bacteroidota</taxon>
        <taxon>Chitinophagia</taxon>
        <taxon>Chitinophagales</taxon>
        <taxon>Chitinophagaceae</taxon>
        <taxon>Panacibacter</taxon>
    </lineage>
</organism>
<dbReference type="Proteomes" id="UP000321533">
    <property type="component" value="Chromosome"/>
</dbReference>
<keyword evidence="3" id="KW-1003">Cell membrane</keyword>
<evidence type="ECO:0000313" key="8">
    <source>
        <dbReference type="EMBL" id="QEC69047.1"/>
    </source>
</evidence>
<evidence type="ECO:0000256" key="5">
    <source>
        <dbReference type="ARBA" id="ARBA00022989"/>
    </source>
</evidence>
<dbReference type="PANTHER" id="PTHR33452">
    <property type="entry name" value="OXIDOREDUCTASE CATD-RELATED"/>
    <property type="match status" value="1"/>
</dbReference>
<dbReference type="GO" id="GO:0005886">
    <property type="term" value="C:plasma membrane"/>
    <property type="evidence" value="ECO:0007669"/>
    <property type="project" value="UniProtKB-SubCell"/>
</dbReference>
<comment type="similarity">
    <text evidence="2">Belongs to the DoxX family.</text>
</comment>
<feature type="transmembrane region" description="Helical" evidence="7">
    <location>
        <begin position="83"/>
        <end position="100"/>
    </location>
</feature>
<evidence type="ECO:0000256" key="1">
    <source>
        <dbReference type="ARBA" id="ARBA00004651"/>
    </source>
</evidence>
<evidence type="ECO:0000256" key="2">
    <source>
        <dbReference type="ARBA" id="ARBA00006679"/>
    </source>
</evidence>